<accession>A0A0G4HS40</accession>
<name>A0A0G4HS40_9ALVE</name>
<keyword evidence="2" id="KW-1133">Transmembrane helix</keyword>
<feature type="compositionally biased region" description="Acidic residues" evidence="1">
    <location>
        <begin position="219"/>
        <end position="240"/>
    </location>
</feature>
<evidence type="ECO:0000313" key="3">
    <source>
        <dbReference type="EMBL" id="CEM47213.1"/>
    </source>
</evidence>
<protein>
    <submittedName>
        <fullName evidence="3">Uncharacterized protein</fullName>
    </submittedName>
</protein>
<dbReference type="AlphaFoldDB" id="A0A0G4HS40"/>
<evidence type="ECO:0000256" key="1">
    <source>
        <dbReference type="SAM" id="MobiDB-lite"/>
    </source>
</evidence>
<keyword evidence="2" id="KW-0472">Membrane</keyword>
<dbReference type="PhylomeDB" id="A0A0G4HS40"/>
<reference evidence="3" key="1">
    <citation type="submission" date="2014-11" db="EMBL/GenBank/DDBJ databases">
        <authorList>
            <person name="Otto D Thomas"/>
            <person name="Naeem Raeece"/>
        </authorList>
    </citation>
    <scope>NUCLEOTIDE SEQUENCE</scope>
</reference>
<sequence length="375" mass="40236">MFFCFCIGLPSVSLSLFKMSRTERGRGGERSPCTSPQVEEDKQMITYKGGFSLPQFSKEFGPQLLVQLADIFNDILQFLSICLTQPVLSATALVGRFTVQQEVFSVIGFNFALTLLGFIYMLLKHLADVAMSRGVLQRLEAKRENVQQPSFFSSLCCCLQRGGGGGGGRVAPQAEADAGGETVTERLLHAPTNQHAAVSEEGGGGEDLEAGSGGGQAETDTETEDGEGDGGEDGEGEEGSALERRMETRVEKEGGILFWCLLFVSSSLHHTINETMDVLKDGLSVGSVVSSAALSAQPLLPASLIQLLAVRTGIPESFLSSVTAGTCTHVVLGISLYCYVGSLFARLCITDIGWMMWATSAYKRWGWGMLGVREL</sequence>
<dbReference type="VEuPathDB" id="CryptoDB:Cvel_8238"/>
<gene>
    <name evidence="3" type="ORF">Cvel_8238</name>
</gene>
<keyword evidence="2" id="KW-0812">Transmembrane</keyword>
<organism evidence="3">
    <name type="scientific">Chromera velia CCMP2878</name>
    <dbReference type="NCBI Taxonomy" id="1169474"/>
    <lineage>
        <taxon>Eukaryota</taxon>
        <taxon>Sar</taxon>
        <taxon>Alveolata</taxon>
        <taxon>Colpodellida</taxon>
        <taxon>Chromeraceae</taxon>
        <taxon>Chromera</taxon>
    </lineage>
</organism>
<proteinExistence type="predicted"/>
<feature type="transmembrane region" description="Helical" evidence="2">
    <location>
        <begin position="103"/>
        <end position="123"/>
    </location>
</feature>
<evidence type="ECO:0000256" key="2">
    <source>
        <dbReference type="SAM" id="Phobius"/>
    </source>
</evidence>
<feature type="region of interest" description="Disordered" evidence="1">
    <location>
        <begin position="193"/>
        <end position="242"/>
    </location>
</feature>
<dbReference type="EMBL" id="CDMZ01003673">
    <property type="protein sequence ID" value="CEM47213.1"/>
    <property type="molecule type" value="Genomic_DNA"/>
</dbReference>